<proteinExistence type="predicted"/>
<dbReference type="Proteomes" id="UP000383932">
    <property type="component" value="Unassembled WGS sequence"/>
</dbReference>
<dbReference type="OrthoDB" id="5673at2759"/>
<organism evidence="1 2">
    <name type="scientific">Ceratobasidium theobromae</name>
    <dbReference type="NCBI Taxonomy" id="1582974"/>
    <lineage>
        <taxon>Eukaryota</taxon>
        <taxon>Fungi</taxon>
        <taxon>Dikarya</taxon>
        <taxon>Basidiomycota</taxon>
        <taxon>Agaricomycotina</taxon>
        <taxon>Agaricomycetes</taxon>
        <taxon>Cantharellales</taxon>
        <taxon>Ceratobasidiaceae</taxon>
        <taxon>Ceratobasidium</taxon>
    </lineage>
</organism>
<dbReference type="InterPro" id="IPR028978">
    <property type="entry name" value="Chorismate_lyase_/UTRA_dom_sf"/>
</dbReference>
<name>A0A5N5QXJ9_9AGAM</name>
<keyword evidence="2" id="KW-1185">Reference proteome</keyword>
<dbReference type="Gene3D" id="3.40.1410.10">
    <property type="entry name" value="Chorismate lyase-like"/>
    <property type="match status" value="1"/>
</dbReference>
<gene>
    <name evidence="1" type="ORF">CTheo_45</name>
</gene>
<evidence type="ECO:0000313" key="2">
    <source>
        <dbReference type="Proteomes" id="UP000383932"/>
    </source>
</evidence>
<accession>A0A5N5QXJ9</accession>
<evidence type="ECO:0000313" key="1">
    <source>
        <dbReference type="EMBL" id="KAB5596408.1"/>
    </source>
</evidence>
<dbReference type="SUPFAM" id="SSF64288">
    <property type="entry name" value="Chorismate lyase-like"/>
    <property type="match status" value="1"/>
</dbReference>
<dbReference type="AlphaFoldDB" id="A0A5N5QXJ9"/>
<protein>
    <submittedName>
        <fullName evidence="1">Branched-chain alpha-keto acid dehydrogenase E1-alpha subunit</fullName>
    </submittedName>
</protein>
<dbReference type="EMBL" id="SSOP01000001">
    <property type="protein sequence ID" value="KAB5596408.1"/>
    <property type="molecule type" value="Genomic_DNA"/>
</dbReference>
<sequence length="202" mass="22821">MSCDSFSTNQTYFQFDWPAGLTGLERITLTAKGELQRILSAYFCSPISIQRIWETPASGPVASASPETAITQTRRVNLMCEGHVVCVCISAIKITNREAARLFLEEKFGIGQMFRRLGKPPAFQLISVGVDPSPVDKSQEILWRTYKLWTEGFECEIKEVFPDRDMFASPQSAERWIRRPVKKNGDIAQAETPQTATMMLVY</sequence>
<comment type="caution">
    <text evidence="1">The sequence shown here is derived from an EMBL/GenBank/DDBJ whole genome shotgun (WGS) entry which is preliminary data.</text>
</comment>
<reference evidence="1 2" key="1">
    <citation type="journal article" date="2019" name="Fungal Biol. Biotechnol.">
        <title>Draft genome sequence of fastidious pathogen Ceratobasidium theobromae, which causes vascular-streak dieback in Theobroma cacao.</title>
        <authorList>
            <person name="Ali S.S."/>
            <person name="Asman A."/>
            <person name="Shao J."/>
            <person name="Firmansyah A.P."/>
            <person name="Susilo A.W."/>
            <person name="Rosmana A."/>
            <person name="McMahon P."/>
            <person name="Junaid M."/>
            <person name="Guest D."/>
            <person name="Kheng T.Y."/>
            <person name="Meinhardt L.W."/>
            <person name="Bailey B.A."/>
        </authorList>
    </citation>
    <scope>NUCLEOTIDE SEQUENCE [LARGE SCALE GENOMIC DNA]</scope>
    <source>
        <strain evidence="1 2">CT2</strain>
    </source>
</reference>